<reference evidence="1 2" key="1">
    <citation type="submission" date="2015-01" db="EMBL/GenBank/DDBJ databases">
        <title>Genome Sequencing of Rickettsiales.</title>
        <authorList>
            <person name="Daugherty S.C."/>
            <person name="Su Q."/>
            <person name="Abolude K."/>
            <person name="Beier-Sexton M."/>
            <person name="Carlyon J.A."/>
            <person name="Carter R."/>
            <person name="Day N.P."/>
            <person name="Dumler S.J."/>
            <person name="Dyachenko V."/>
            <person name="Godinez A."/>
            <person name="Kurtti T.J."/>
            <person name="Lichay M."/>
            <person name="Mullins K.E."/>
            <person name="Ott S."/>
            <person name="Pappas-Brown V."/>
            <person name="Paris D.H."/>
            <person name="Patel P."/>
            <person name="Richards A.L."/>
            <person name="Sadzewicz L."/>
            <person name="Sears K."/>
            <person name="Seidman D."/>
            <person name="Sengamalay N."/>
            <person name="Stenos J."/>
            <person name="Tallon L.J."/>
            <person name="Vincent G."/>
            <person name="Fraser C.M."/>
            <person name="Munderloh U."/>
            <person name="Dunning-Hotopp J.C."/>
        </authorList>
    </citation>
    <scope>NUCLEOTIDE SEQUENCE [LARGE SCALE GENOMIC DNA]</scope>
    <source>
        <strain evidence="1 2">CRT53-1</strain>
    </source>
</reference>
<evidence type="ECO:0000313" key="2">
    <source>
        <dbReference type="Proteomes" id="UP000033722"/>
    </source>
</evidence>
<sequence>MIYHNNEVIFQDSSCKKAVEAEELCLSGATSEVLGDGSKRVCYT</sequence>
<evidence type="ECO:0000313" key="1">
    <source>
        <dbReference type="EMBL" id="KJV87469.1"/>
    </source>
</evidence>
<dbReference type="Proteomes" id="UP000033722">
    <property type="component" value="Unassembled WGS sequence"/>
</dbReference>
<accession>A0A0F3Q7N7</accession>
<protein>
    <submittedName>
        <fullName evidence="1">Type IV secretion system, VirB6 family domain protein</fullName>
    </submittedName>
</protein>
<dbReference type="EMBL" id="LAOD01000009">
    <property type="protein sequence ID" value="KJV87469.1"/>
    <property type="molecule type" value="Genomic_DNA"/>
</dbReference>
<dbReference type="AlphaFoldDB" id="A0A0F3Q7N7"/>
<organism evidence="1 2">
    <name type="scientific">Anaplasma phagocytophilum str. CRT53-1</name>
    <dbReference type="NCBI Taxonomy" id="1359157"/>
    <lineage>
        <taxon>Bacteria</taxon>
        <taxon>Pseudomonadati</taxon>
        <taxon>Pseudomonadota</taxon>
        <taxon>Alphaproteobacteria</taxon>
        <taxon>Rickettsiales</taxon>
        <taxon>Anaplasmataceae</taxon>
        <taxon>Anaplasma</taxon>
        <taxon>phagocytophilum group</taxon>
    </lineage>
</organism>
<name>A0A0F3Q7N7_ANAPH</name>
<comment type="caution">
    <text evidence="1">The sequence shown here is derived from an EMBL/GenBank/DDBJ whole genome shotgun (WGS) entry which is preliminary data.</text>
</comment>
<gene>
    <name evidence="1" type="ORF">APHCRT_0425</name>
</gene>
<dbReference type="PATRIC" id="fig|1359157.3.peg.1900"/>
<proteinExistence type="predicted"/>